<comment type="caution">
    <text evidence="1">The sequence shown here is derived from an EMBL/GenBank/DDBJ whole genome shotgun (WGS) entry which is preliminary data.</text>
</comment>
<dbReference type="PATRIC" id="fig|1807.13.peg.2844"/>
<evidence type="ECO:0000313" key="2">
    <source>
        <dbReference type="Proteomes" id="UP000034150"/>
    </source>
</evidence>
<protein>
    <submittedName>
        <fullName evidence="1">Uncharacterized protein</fullName>
    </submittedName>
</protein>
<evidence type="ECO:0000313" key="1">
    <source>
        <dbReference type="EMBL" id="KKF02793.1"/>
    </source>
</evidence>
<dbReference type="Proteomes" id="UP000034150">
    <property type="component" value="Unassembled WGS sequence"/>
</dbReference>
<dbReference type="AlphaFoldDB" id="A0A0M2K724"/>
<dbReference type="RefSeq" id="WP_046362253.1">
    <property type="nucleotide sequence ID" value="NZ_LAUZ02000028.1"/>
</dbReference>
<organism evidence="1 2">
    <name type="scientific">Mycolicibacterium obuense</name>
    <dbReference type="NCBI Taxonomy" id="1807"/>
    <lineage>
        <taxon>Bacteria</taxon>
        <taxon>Bacillati</taxon>
        <taxon>Actinomycetota</taxon>
        <taxon>Actinomycetes</taxon>
        <taxon>Mycobacteriales</taxon>
        <taxon>Mycobacteriaceae</taxon>
        <taxon>Mycolicibacterium</taxon>
    </lineage>
</organism>
<keyword evidence="2" id="KW-1185">Reference proteome</keyword>
<dbReference type="EMBL" id="LAUZ02000028">
    <property type="protein sequence ID" value="KKF02793.1"/>
    <property type="molecule type" value="Genomic_DNA"/>
</dbReference>
<reference evidence="1 2" key="1">
    <citation type="journal article" date="2015" name="Genome Announc.">
        <title>Draft Genome Sequence of Mycobacterium obuense Strain UC1, Isolated from Patient Sputum.</title>
        <authorList>
            <person name="Greninger A.L."/>
            <person name="Cunningham G."/>
            <person name="Hsu E.D."/>
            <person name="Yu J.M."/>
            <person name="Chiu C.Y."/>
            <person name="Miller S."/>
        </authorList>
    </citation>
    <scope>NUCLEOTIDE SEQUENCE [LARGE SCALE GENOMIC DNA]</scope>
    <source>
        <strain evidence="1 2">UC1</strain>
    </source>
</reference>
<proteinExistence type="predicted"/>
<name>A0A0M2K724_9MYCO</name>
<gene>
    <name evidence="1" type="ORF">WN67_06815</name>
</gene>
<sequence length="158" mass="17405">MDFARAIPCRSPTSAAGAATTPRLTSYKPAAWRVAQCATPGIPWIHAEPRVRAKTAPTTNRPYVFELAALALDPELGQDNARKTARDNGIDDAVFDRAIGVLHRVKDGGEDIDDFVLREYILDGWLQGYVPLGAQASNSMLTTWRLAQLAQDHYEKLQ</sequence>
<accession>A0A0M2K724</accession>